<dbReference type="InterPro" id="IPR002401">
    <property type="entry name" value="Cyt_P450_E_grp-I"/>
</dbReference>
<keyword evidence="5" id="KW-1133">Transmembrane helix</keyword>
<dbReference type="STRING" id="356882.A0A423WI49"/>
<dbReference type="OrthoDB" id="1470350at2759"/>
<keyword evidence="5" id="KW-0472">Membrane</keyword>
<dbReference type="AlphaFoldDB" id="A0A423WI49"/>
<dbReference type="Proteomes" id="UP000283895">
    <property type="component" value="Unassembled WGS sequence"/>
</dbReference>
<protein>
    <recommendedName>
        <fullName evidence="8">Cytochrome P450</fullName>
    </recommendedName>
</protein>
<evidence type="ECO:0000256" key="3">
    <source>
        <dbReference type="ARBA" id="ARBA00022723"/>
    </source>
</evidence>
<keyword evidence="4" id="KW-0408">Iron</keyword>
<dbReference type="PANTHER" id="PTHR24305:SF166">
    <property type="entry name" value="CYTOCHROME P450 12A4, MITOCHONDRIAL-RELATED"/>
    <property type="match status" value="1"/>
</dbReference>
<evidence type="ECO:0000256" key="4">
    <source>
        <dbReference type="ARBA" id="ARBA00023004"/>
    </source>
</evidence>
<comment type="similarity">
    <text evidence="1">Belongs to the cytochrome P450 family.</text>
</comment>
<gene>
    <name evidence="6" type="ORF">VMCG_05727</name>
</gene>
<evidence type="ECO:0000313" key="7">
    <source>
        <dbReference type="Proteomes" id="UP000283895"/>
    </source>
</evidence>
<dbReference type="GO" id="GO:0016705">
    <property type="term" value="F:oxidoreductase activity, acting on paired donors, with incorporation or reduction of molecular oxygen"/>
    <property type="evidence" value="ECO:0007669"/>
    <property type="project" value="InterPro"/>
</dbReference>
<evidence type="ECO:0000256" key="5">
    <source>
        <dbReference type="SAM" id="Phobius"/>
    </source>
</evidence>
<dbReference type="GO" id="GO:0004497">
    <property type="term" value="F:monooxygenase activity"/>
    <property type="evidence" value="ECO:0007669"/>
    <property type="project" value="InterPro"/>
</dbReference>
<dbReference type="SUPFAM" id="SSF48264">
    <property type="entry name" value="Cytochrome P450"/>
    <property type="match status" value="1"/>
</dbReference>
<dbReference type="InterPro" id="IPR001128">
    <property type="entry name" value="Cyt_P450"/>
</dbReference>
<sequence>METTILPPMPVLPLLLLMPLVFVTYHFIVYPALLSPASKIPNAHWSAAVSPLWILHKRFRKRENAALQQAHRRLGPYIRIAPGEVSVDDVEGSSPAMAAQAEVIIYDRFLPVLERCLPVGGVDVYSLFLATVMDFISAYIWGISRSTNFIDNQGYREHWLELYKARNDFGFFPQELPRLTAMCRSIGLHLYPSWVDAANKELAAWNTDLCERTMKHLAAGQDISRDTADDPVVMRALLNGIRKEEETHGENSPLYTTTIRQKDLSVQSELWDHVLAGQETAGLALTYLTWHMSQHPDLQAKLREEITLNLGGGRSFSLSPAGGPHPVLPDPKGLDALPLLHAIVMETLRLHAPIPGPQPREVPRRGARVGPYGEVPGGVRIAALAYTLHRDERVFPDAERWEPYRWLEGEGEEMKLIAAAVYSNYTTHILDDRGIEQGDGYTGRPASEQLWVRFERVA</sequence>
<keyword evidence="7" id="KW-1185">Reference proteome</keyword>
<accession>A0A423WI49</accession>
<evidence type="ECO:0000256" key="1">
    <source>
        <dbReference type="ARBA" id="ARBA00010617"/>
    </source>
</evidence>
<keyword evidence="5" id="KW-0812">Transmembrane</keyword>
<organism evidence="6 7">
    <name type="scientific">Cytospora schulzeri</name>
    <dbReference type="NCBI Taxonomy" id="448051"/>
    <lineage>
        <taxon>Eukaryota</taxon>
        <taxon>Fungi</taxon>
        <taxon>Dikarya</taxon>
        <taxon>Ascomycota</taxon>
        <taxon>Pezizomycotina</taxon>
        <taxon>Sordariomycetes</taxon>
        <taxon>Sordariomycetidae</taxon>
        <taxon>Diaporthales</taxon>
        <taxon>Cytosporaceae</taxon>
        <taxon>Cytospora</taxon>
    </lineage>
</organism>
<proteinExistence type="inferred from homology"/>
<keyword evidence="3" id="KW-0479">Metal-binding</keyword>
<dbReference type="Gene3D" id="1.10.630.10">
    <property type="entry name" value="Cytochrome P450"/>
    <property type="match status" value="1"/>
</dbReference>
<dbReference type="InterPro" id="IPR036396">
    <property type="entry name" value="Cyt_P450_sf"/>
</dbReference>
<dbReference type="PRINTS" id="PR00463">
    <property type="entry name" value="EP450I"/>
</dbReference>
<dbReference type="GO" id="GO:0005506">
    <property type="term" value="F:iron ion binding"/>
    <property type="evidence" value="ECO:0007669"/>
    <property type="project" value="InterPro"/>
</dbReference>
<dbReference type="EMBL" id="LKEA01000016">
    <property type="protein sequence ID" value="ROW03060.1"/>
    <property type="molecule type" value="Genomic_DNA"/>
</dbReference>
<reference evidence="6 7" key="1">
    <citation type="submission" date="2015-09" db="EMBL/GenBank/DDBJ databases">
        <title>Host preference determinants of Valsa canker pathogens revealed by comparative genomics.</title>
        <authorList>
            <person name="Yin Z."/>
            <person name="Huang L."/>
        </authorList>
    </citation>
    <scope>NUCLEOTIDE SEQUENCE [LARGE SCALE GENOMIC DNA]</scope>
    <source>
        <strain evidence="6 7">03-1</strain>
    </source>
</reference>
<dbReference type="PANTHER" id="PTHR24305">
    <property type="entry name" value="CYTOCHROME P450"/>
    <property type="match status" value="1"/>
</dbReference>
<evidence type="ECO:0008006" key="8">
    <source>
        <dbReference type="Google" id="ProtNLM"/>
    </source>
</evidence>
<feature type="transmembrane region" description="Helical" evidence="5">
    <location>
        <begin position="12"/>
        <end position="33"/>
    </location>
</feature>
<evidence type="ECO:0000313" key="6">
    <source>
        <dbReference type="EMBL" id="ROW03060.1"/>
    </source>
</evidence>
<evidence type="ECO:0000256" key="2">
    <source>
        <dbReference type="ARBA" id="ARBA00022617"/>
    </source>
</evidence>
<dbReference type="Pfam" id="PF00067">
    <property type="entry name" value="p450"/>
    <property type="match status" value="1"/>
</dbReference>
<dbReference type="GO" id="GO:0020037">
    <property type="term" value="F:heme binding"/>
    <property type="evidence" value="ECO:0007669"/>
    <property type="project" value="InterPro"/>
</dbReference>
<keyword evidence="2" id="KW-0349">Heme</keyword>
<name>A0A423WI49_9PEZI</name>
<comment type="caution">
    <text evidence="6">The sequence shown here is derived from an EMBL/GenBank/DDBJ whole genome shotgun (WGS) entry which is preliminary data.</text>
</comment>
<dbReference type="InterPro" id="IPR050121">
    <property type="entry name" value="Cytochrome_P450_monoxygenase"/>
</dbReference>